<evidence type="ECO:0000256" key="1">
    <source>
        <dbReference type="SAM" id="Phobius"/>
    </source>
</evidence>
<proteinExistence type="predicted"/>
<gene>
    <name evidence="2" type="ORF">FHW36_101442</name>
</gene>
<accession>A0A561Q2C9</accession>
<name>A0A561Q2C9_9BACT</name>
<keyword evidence="1" id="KW-0472">Membrane</keyword>
<reference evidence="2 3" key="1">
    <citation type="submission" date="2019-06" db="EMBL/GenBank/DDBJ databases">
        <title>Sorghum-associated microbial communities from plants grown in Nebraska, USA.</title>
        <authorList>
            <person name="Schachtman D."/>
        </authorList>
    </citation>
    <scope>NUCLEOTIDE SEQUENCE [LARGE SCALE GENOMIC DNA]</scope>
    <source>
        <strain evidence="2 3">1209</strain>
    </source>
</reference>
<organism evidence="2 3">
    <name type="scientific">Chitinophaga polysaccharea</name>
    <dbReference type="NCBI Taxonomy" id="1293035"/>
    <lineage>
        <taxon>Bacteria</taxon>
        <taxon>Pseudomonadati</taxon>
        <taxon>Bacteroidota</taxon>
        <taxon>Chitinophagia</taxon>
        <taxon>Chitinophagales</taxon>
        <taxon>Chitinophagaceae</taxon>
        <taxon>Chitinophaga</taxon>
    </lineage>
</organism>
<dbReference type="Proteomes" id="UP000320811">
    <property type="component" value="Unassembled WGS sequence"/>
</dbReference>
<comment type="caution">
    <text evidence="2">The sequence shown here is derived from an EMBL/GenBank/DDBJ whole genome shotgun (WGS) entry which is preliminary data.</text>
</comment>
<protein>
    <submittedName>
        <fullName evidence="2">Uncharacterized protein</fullName>
    </submittedName>
</protein>
<feature type="transmembrane region" description="Helical" evidence="1">
    <location>
        <begin position="113"/>
        <end position="136"/>
    </location>
</feature>
<evidence type="ECO:0000313" key="3">
    <source>
        <dbReference type="Proteomes" id="UP000320811"/>
    </source>
</evidence>
<evidence type="ECO:0000313" key="2">
    <source>
        <dbReference type="EMBL" id="TWF44522.1"/>
    </source>
</evidence>
<keyword evidence="1" id="KW-1133">Transmembrane helix</keyword>
<sequence>MNISDYIESGIIERYVLGLTSPDQEEELLHLRLIYPLLDIEITAAELRIEDKLQEEGQVPPDELRTLVLQRFRTDKRKEEQTWWNYNTHEPTNPGNTYIRLEPFWSRRITVSIWWRCGFIAMAVLTMSLAASTWYFHQRAQQLEEILIKLKVAAITHSTDITH</sequence>
<dbReference type="OrthoDB" id="952577at2"/>
<dbReference type="EMBL" id="VIWO01000001">
    <property type="protein sequence ID" value="TWF44522.1"/>
    <property type="molecule type" value="Genomic_DNA"/>
</dbReference>
<keyword evidence="1" id="KW-0812">Transmembrane</keyword>
<dbReference type="AlphaFoldDB" id="A0A561Q2C9"/>
<dbReference type="RefSeq" id="WP_145661528.1">
    <property type="nucleotide sequence ID" value="NZ_VIWO01000001.1"/>
</dbReference>
<keyword evidence="3" id="KW-1185">Reference proteome</keyword>